<keyword evidence="2 5" id="KW-0812">Transmembrane</keyword>
<reference evidence="6" key="1">
    <citation type="submission" date="2020-05" db="EMBL/GenBank/DDBJ databases">
        <title>Mycena genomes resolve the evolution of fungal bioluminescence.</title>
        <authorList>
            <person name="Tsai I.J."/>
        </authorList>
    </citation>
    <scope>NUCLEOTIDE SEQUENCE</scope>
    <source>
        <strain evidence="6">CCC161011</strain>
    </source>
</reference>
<feature type="transmembrane region" description="Helical" evidence="5">
    <location>
        <begin position="245"/>
        <end position="263"/>
    </location>
</feature>
<dbReference type="InterPro" id="IPR030185">
    <property type="entry name" value="Mae1"/>
</dbReference>
<evidence type="ECO:0000256" key="2">
    <source>
        <dbReference type="ARBA" id="ARBA00022692"/>
    </source>
</evidence>
<feature type="transmembrane region" description="Helical" evidence="5">
    <location>
        <begin position="202"/>
        <end position="224"/>
    </location>
</feature>
<feature type="transmembrane region" description="Helical" evidence="5">
    <location>
        <begin position="71"/>
        <end position="90"/>
    </location>
</feature>
<keyword evidence="7" id="KW-1185">Reference proteome</keyword>
<evidence type="ECO:0000313" key="7">
    <source>
        <dbReference type="Proteomes" id="UP000620124"/>
    </source>
</evidence>
<evidence type="ECO:0000256" key="3">
    <source>
        <dbReference type="ARBA" id="ARBA00022989"/>
    </source>
</evidence>
<feature type="transmembrane region" description="Helical" evidence="5">
    <location>
        <begin position="351"/>
        <end position="369"/>
    </location>
</feature>
<sequence length="413" mass="45677">MASRTSNPSDSDTEVGTEPRTDKVCFLDRLEHFTWAWFTLPMATGGLSLLLSAQIQPHTFPGLETIGKAVYIWDLFIFSAVTLCITYRFVRFPGTFTGSLTHPTESLFAATPLLSLASIIAAIARHGIPSSGEWLIVAYRMLFWIYFGVSFIAAIGLYFLLFTSPSLKINDMTPAWDLPIFPFMLSGTIAACGAGNQPPDQAVPMIVAGLTAQGLGMMISILIYANYIHRMIQYGFPRPESRAGMFIAVGPPSFTSLALIGMANDFPAIYRAYFGVEATTIQIIKVGATMMAVFIWSLSLWFFCISTLACLAVRHEMRFRLGWYAFVFPNVGFTIATISIGKMLHSAGVDWVGSIMSAVLVITYLAVGFHHVRAFVRREILWEGKDEDTYWGELHHKTHKAEGNGADRSDGRV</sequence>
<dbReference type="OrthoDB" id="2901184at2759"/>
<feature type="transmembrane region" description="Helical" evidence="5">
    <location>
        <begin position="144"/>
        <end position="163"/>
    </location>
</feature>
<accession>A0A8H6XPH5</accession>
<feature type="transmembrane region" description="Helical" evidence="5">
    <location>
        <begin position="283"/>
        <end position="311"/>
    </location>
</feature>
<evidence type="ECO:0000256" key="4">
    <source>
        <dbReference type="ARBA" id="ARBA00023136"/>
    </source>
</evidence>
<dbReference type="Proteomes" id="UP000620124">
    <property type="component" value="Unassembled WGS sequence"/>
</dbReference>
<dbReference type="EMBL" id="JACAZI010000015">
    <property type="protein sequence ID" value="KAF7344106.1"/>
    <property type="molecule type" value="Genomic_DNA"/>
</dbReference>
<dbReference type="CDD" id="cd09317">
    <property type="entry name" value="TDT_Mae1_like"/>
    <property type="match status" value="1"/>
</dbReference>
<gene>
    <name evidence="6" type="ORF">MVEN_01700400</name>
</gene>
<evidence type="ECO:0000256" key="5">
    <source>
        <dbReference type="SAM" id="Phobius"/>
    </source>
</evidence>
<feature type="transmembrane region" description="Helical" evidence="5">
    <location>
        <begin position="33"/>
        <end position="51"/>
    </location>
</feature>
<dbReference type="PANTHER" id="PTHR31162:SF0">
    <property type="entry name" value="MALIC ACID TRANSPORT PROTEIN"/>
    <property type="match status" value="1"/>
</dbReference>
<dbReference type="Gene3D" id="1.50.10.150">
    <property type="entry name" value="Voltage-dependent anion channel"/>
    <property type="match status" value="1"/>
</dbReference>
<dbReference type="GO" id="GO:0015140">
    <property type="term" value="F:malate transmembrane transporter activity"/>
    <property type="evidence" value="ECO:0007669"/>
    <property type="project" value="InterPro"/>
</dbReference>
<dbReference type="InterPro" id="IPR004695">
    <property type="entry name" value="SLAC1/Mae1/Ssu1/TehA"/>
</dbReference>
<dbReference type="Pfam" id="PF03595">
    <property type="entry name" value="SLAC1"/>
    <property type="match status" value="1"/>
</dbReference>
<dbReference type="PANTHER" id="PTHR31162">
    <property type="entry name" value="MALIC ACID TRANSPORT PROTEIN-RELATED"/>
    <property type="match status" value="1"/>
</dbReference>
<feature type="transmembrane region" description="Helical" evidence="5">
    <location>
        <begin position="323"/>
        <end position="345"/>
    </location>
</feature>
<evidence type="ECO:0000313" key="6">
    <source>
        <dbReference type="EMBL" id="KAF7344106.1"/>
    </source>
</evidence>
<dbReference type="GO" id="GO:0016020">
    <property type="term" value="C:membrane"/>
    <property type="evidence" value="ECO:0007669"/>
    <property type="project" value="UniProtKB-SubCell"/>
</dbReference>
<keyword evidence="4 5" id="KW-0472">Membrane</keyword>
<feature type="transmembrane region" description="Helical" evidence="5">
    <location>
        <begin position="106"/>
        <end position="124"/>
    </location>
</feature>
<dbReference type="InterPro" id="IPR038665">
    <property type="entry name" value="Voltage-dep_anion_channel_sf"/>
</dbReference>
<organism evidence="6 7">
    <name type="scientific">Mycena venus</name>
    <dbReference type="NCBI Taxonomy" id="2733690"/>
    <lineage>
        <taxon>Eukaryota</taxon>
        <taxon>Fungi</taxon>
        <taxon>Dikarya</taxon>
        <taxon>Basidiomycota</taxon>
        <taxon>Agaricomycotina</taxon>
        <taxon>Agaricomycetes</taxon>
        <taxon>Agaricomycetidae</taxon>
        <taxon>Agaricales</taxon>
        <taxon>Marasmiineae</taxon>
        <taxon>Mycenaceae</taxon>
        <taxon>Mycena</taxon>
    </lineage>
</organism>
<keyword evidence="3 5" id="KW-1133">Transmembrane helix</keyword>
<proteinExistence type="predicted"/>
<protein>
    <submittedName>
        <fullName evidence="6">Malic acid transport protein</fullName>
    </submittedName>
</protein>
<dbReference type="AlphaFoldDB" id="A0A8H6XPH5"/>
<name>A0A8H6XPH5_9AGAR</name>
<comment type="subcellular location">
    <subcellularLocation>
        <location evidence="1">Membrane</location>
        <topology evidence="1">Multi-pass membrane protein</topology>
    </subcellularLocation>
</comment>
<comment type="caution">
    <text evidence="6">The sequence shown here is derived from an EMBL/GenBank/DDBJ whole genome shotgun (WGS) entry which is preliminary data.</text>
</comment>
<evidence type="ECO:0000256" key="1">
    <source>
        <dbReference type="ARBA" id="ARBA00004141"/>
    </source>
</evidence>